<dbReference type="OrthoDB" id="5519536at2"/>
<evidence type="ECO:0000313" key="3">
    <source>
        <dbReference type="Proteomes" id="UP000064967"/>
    </source>
</evidence>
<dbReference type="KEGG" id="llu:AKJ09_10885"/>
<reference evidence="2 3" key="1">
    <citation type="submission" date="2015-08" db="EMBL/GenBank/DDBJ databases">
        <authorList>
            <person name="Babu N.S."/>
            <person name="Beckwith C.J."/>
            <person name="Beseler K.G."/>
            <person name="Brison A."/>
            <person name="Carone J.V."/>
            <person name="Caskin T.P."/>
            <person name="Diamond M."/>
            <person name="Durham M.E."/>
            <person name="Foxe J.M."/>
            <person name="Go M."/>
            <person name="Henderson B.A."/>
            <person name="Jones I.B."/>
            <person name="McGettigan J.A."/>
            <person name="Micheletti S.J."/>
            <person name="Nasrallah M.E."/>
            <person name="Ortiz D."/>
            <person name="Piller C.R."/>
            <person name="Privatt S.R."/>
            <person name="Schneider S.L."/>
            <person name="Sharp S."/>
            <person name="Smith T.C."/>
            <person name="Stanton J.D."/>
            <person name="Ullery H.E."/>
            <person name="Wilson R.J."/>
            <person name="Serrano M.G."/>
            <person name="Buck G."/>
            <person name="Lee V."/>
            <person name="Wang Y."/>
            <person name="Carvalho R."/>
            <person name="Voegtly L."/>
            <person name="Shi R."/>
            <person name="Duckworth R."/>
            <person name="Johnson A."/>
            <person name="Loviza R."/>
            <person name="Walstead R."/>
            <person name="Shah Z."/>
            <person name="Kiflezghi M."/>
            <person name="Wade K."/>
            <person name="Ball S.L."/>
            <person name="Bradley K.W."/>
            <person name="Asai D.J."/>
            <person name="Bowman C.A."/>
            <person name="Russell D.A."/>
            <person name="Pope W.H."/>
            <person name="Jacobs-Sera D."/>
            <person name="Hendrix R.W."/>
            <person name="Hatfull G.F."/>
        </authorList>
    </citation>
    <scope>NUCLEOTIDE SEQUENCE [LARGE SCALE GENOMIC DNA]</scope>
    <source>
        <strain evidence="2 3">DSM 27648</strain>
    </source>
</reference>
<dbReference type="AlphaFoldDB" id="A0A0K1QF00"/>
<proteinExistence type="predicted"/>
<feature type="compositionally biased region" description="Low complexity" evidence="1">
    <location>
        <begin position="102"/>
        <end position="118"/>
    </location>
</feature>
<protein>
    <submittedName>
        <fullName evidence="2">Uncharacterized protein</fullName>
    </submittedName>
</protein>
<keyword evidence="3" id="KW-1185">Reference proteome</keyword>
<evidence type="ECO:0000313" key="2">
    <source>
        <dbReference type="EMBL" id="AKV04222.1"/>
    </source>
</evidence>
<name>A0A0K1QF00_9BACT</name>
<dbReference type="Proteomes" id="UP000064967">
    <property type="component" value="Chromosome"/>
</dbReference>
<accession>A0A0K1QF00</accession>
<feature type="region of interest" description="Disordered" evidence="1">
    <location>
        <begin position="99"/>
        <end position="178"/>
    </location>
</feature>
<dbReference type="RefSeq" id="WP_146654866.1">
    <property type="nucleotide sequence ID" value="NZ_CP012333.1"/>
</dbReference>
<organism evidence="2 3">
    <name type="scientific">Labilithrix luteola</name>
    <dbReference type="NCBI Taxonomy" id="1391654"/>
    <lineage>
        <taxon>Bacteria</taxon>
        <taxon>Pseudomonadati</taxon>
        <taxon>Myxococcota</taxon>
        <taxon>Polyangia</taxon>
        <taxon>Polyangiales</taxon>
        <taxon>Labilitrichaceae</taxon>
        <taxon>Labilithrix</taxon>
    </lineage>
</organism>
<evidence type="ECO:0000256" key="1">
    <source>
        <dbReference type="SAM" id="MobiDB-lite"/>
    </source>
</evidence>
<feature type="compositionally biased region" description="Basic and acidic residues" evidence="1">
    <location>
        <begin position="161"/>
        <end position="178"/>
    </location>
</feature>
<dbReference type="EMBL" id="CP012333">
    <property type="protein sequence ID" value="AKV04222.1"/>
    <property type="molecule type" value="Genomic_DNA"/>
</dbReference>
<sequence>MGKRSDREEPPAILRRFLVVAALLHLAAFGLVRTLPSPSHAARPTEPSEPFPRELAVQEIAVVPDEPPQAREPIASRIDPTVEELGASGPAIAAHDARHEMPGPAASATSATETSPSGPDAPDATREPTAPLVFTKPGTDTRVGVDGTNPFLAPGALAGVEPERKGGGSRSAESERAREMLKGSGRARDLSLGLGSEGPVLRALGDATSASLAPVKGRAVFVVDTNGSGEVVSVDVGDTNGDRPGWIDAARIALEALKGKKLVMRGGPSATRLHVEVVSAWKMPSGTDTGLDVDILGMPIKKGDGPSSPRISLLDPKTGTIVAGFGDLSDIGAKARRIVHTRVLDATPL</sequence>
<dbReference type="STRING" id="1391654.AKJ09_10885"/>
<gene>
    <name evidence="2" type="ORF">AKJ09_10885</name>
</gene>